<evidence type="ECO:0000313" key="2">
    <source>
        <dbReference type="EMBL" id="ADO75464.1"/>
    </source>
</evidence>
<evidence type="ECO:0000256" key="1">
    <source>
        <dbReference type="SAM" id="MobiDB-lite"/>
    </source>
</evidence>
<dbReference type="AlphaFoldDB" id="E3FK95"/>
<dbReference type="HOGENOM" id="CLU_2275739_0_0_7"/>
<dbReference type="EMBL" id="CP002271">
    <property type="protein sequence ID" value="ADO75464.1"/>
    <property type="molecule type" value="Genomic_DNA"/>
</dbReference>
<sequence>MTKTTLKPSSIGPARAALKEANLAYTQAYPGESSRHPARCVPRSQGTRPPTGVPWSRAVRYASTLRRPPHSSSTGLWLKAMVEVKAAERVLKQFWQSVTRWL</sequence>
<dbReference type="eggNOG" id="COG2301">
    <property type="taxonomic scope" value="Bacteria"/>
</dbReference>
<organism evidence="2 3">
    <name type="scientific">Stigmatella aurantiaca (strain DW4/3-1)</name>
    <dbReference type="NCBI Taxonomy" id="378806"/>
    <lineage>
        <taxon>Bacteria</taxon>
        <taxon>Pseudomonadati</taxon>
        <taxon>Myxococcota</taxon>
        <taxon>Myxococcia</taxon>
        <taxon>Myxococcales</taxon>
        <taxon>Cystobacterineae</taxon>
        <taxon>Archangiaceae</taxon>
        <taxon>Stigmatella</taxon>
    </lineage>
</organism>
<evidence type="ECO:0000313" key="3">
    <source>
        <dbReference type="Proteomes" id="UP000001351"/>
    </source>
</evidence>
<reference evidence="2 3" key="1">
    <citation type="journal article" date="2011" name="Mol. Biol. Evol.">
        <title>Comparative genomic analysis of fruiting body formation in Myxococcales.</title>
        <authorList>
            <person name="Huntley S."/>
            <person name="Hamann N."/>
            <person name="Wegener-Feldbrugge S."/>
            <person name="Treuner-Lange A."/>
            <person name="Kube M."/>
            <person name="Reinhardt R."/>
            <person name="Klages S."/>
            <person name="Muller R."/>
            <person name="Ronning C.M."/>
            <person name="Nierman W.C."/>
            <person name="Sogaard-Andersen L."/>
        </authorList>
    </citation>
    <scope>NUCLEOTIDE SEQUENCE [LARGE SCALE GENOMIC DNA]</scope>
    <source>
        <strain evidence="2 3">DW4/3-1</strain>
    </source>
</reference>
<accession>E3FK95</accession>
<feature type="region of interest" description="Disordered" evidence="1">
    <location>
        <begin position="29"/>
        <end position="54"/>
    </location>
</feature>
<dbReference type="Proteomes" id="UP000001351">
    <property type="component" value="Chromosome"/>
</dbReference>
<keyword evidence="3" id="KW-1185">Reference proteome</keyword>
<dbReference type="RefSeq" id="WP_013377983.1">
    <property type="nucleotide sequence ID" value="NC_014623.1"/>
</dbReference>
<dbReference type="KEGG" id="sur:STAUR_7709"/>
<proteinExistence type="predicted"/>
<protein>
    <submittedName>
        <fullName evidence="2">Uncharacterized protein</fullName>
    </submittedName>
</protein>
<gene>
    <name evidence="2" type="ordered locus">STAUR_7709</name>
</gene>
<name>E3FK95_STIAD</name>